<reference evidence="1 2" key="1">
    <citation type="submission" date="2019-02" db="EMBL/GenBank/DDBJ databases">
        <title>Deep-cultivation of Planctomycetes and their phenomic and genomic characterization uncovers novel biology.</title>
        <authorList>
            <person name="Wiegand S."/>
            <person name="Jogler M."/>
            <person name="Boedeker C."/>
            <person name="Pinto D."/>
            <person name="Vollmers J."/>
            <person name="Rivas-Marin E."/>
            <person name="Kohn T."/>
            <person name="Peeters S.H."/>
            <person name="Heuer A."/>
            <person name="Rast P."/>
            <person name="Oberbeckmann S."/>
            <person name="Bunk B."/>
            <person name="Jeske O."/>
            <person name="Meyerdierks A."/>
            <person name="Storesund J.E."/>
            <person name="Kallscheuer N."/>
            <person name="Luecker S."/>
            <person name="Lage O.M."/>
            <person name="Pohl T."/>
            <person name="Merkel B.J."/>
            <person name="Hornburger P."/>
            <person name="Mueller R.-W."/>
            <person name="Bruemmer F."/>
            <person name="Labrenz M."/>
            <person name="Spormann A.M."/>
            <person name="Op Den Camp H."/>
            <person name="Overmann J."/>
            <person name="Amann R."/>
            <person name="Jetten M.S.M."/>
            <person name="Mascher T."/>
            <person name="Medema M.H."/>
            <person name="Devos D.P."/>
            <person name="Kaster A.-K."/>
            <person name="Ovreas L."/>
            <person name="Rohde M."/>
            <person name="Galperin M.Y."/>
            <person name="Jogler C."/>
        </authorList>
    </citation>
    <scope>NUCLEOTIDE SEQUENCE [LARGE SCALE GENOMIC DNA]</scope>
    <source>
        <strain evidence="1 2">Pan54</strain>
    </source>
</reference>
<dbReference type="Proteomes" id="UP000316095">
    <property type="component" value="Unassembled WGS sequence"/>
</dbReference>
<proteinExistence type="predicted"/>
<keyword evidence="1" id="KW-0966">Cell projection</keyword>
<protein>
    <submittedName>
        <fullName evidence="1">Flagellin N-methylase</fullName>
    </submittedName>
</protein>
<dbReference type="GO" id="GO:0008168">
    <property type="term" value="F:methyltransferase activity"/>
    <property type="evidence" value="ECO:0007669"/>
    <property type="project" value="UniProtKB-KW"/>
</dbReference>
<dbReference type="OrthoDB" id="71604at2"/>
<keyword evidence="1" id="KW-0969">Cilium</keyword>
<dbReference type="RefSeq" id="WP_146504446.1">
    <property type="nucleotide sequence ID" value="NZ_SJPG01000001.1"/>
</dbReference>
<sequence length="142" mass="16853">MEKKRVSREDLKPGEFLCDHCTAKCCRYFALPIDTPDSREELENLRWYLLHDNVSIFVDEETWYLMVHTTCKKLRDDNLCGIYETRPQICRDYSTDNCEYDGEGCYDQLFETAEQMGEYTEARFPQKKKRSRRAATQLPIIA</sequence>
<keyword evidence="2" id="KW-1185">Reference proteome</keyword>
<keyword evidence="1" id="KW-0282">Flagellum</keyword>
<evidence type="ECO:0000313" key="2">
    <source>
        <dbReference type="Proteomes" id="UP000316095"/>
    </source>
</evidence>
<dbReference type="GO" id="GO:0032259">
    <property type="term" value="P:methylation"/>
    <property type="evidence" value="ECO:0007669"/>
    <property type="project" value="UniProtKB-KW"/>
</dbReference>
<dbReference type="EMBL" id="SJPG01000001">
    <property type="protein sequence ID" value="TWT62613.1"/>
    <property type="molecule type" value="Genomic_DNA"/>
</dbReference>
<keyword evidence="1" id="KW-0489">Methyltransferase</keyword>
<dbReference type="Pfam" id="PF03692">
    <property type="entry name" value="CxxCxxCC"/>
    <property type="match status" value="1"/>
</dbReference>
<accession>A0A5C5XJU1</accession>
<gene>
    <name evidence="1" type="ORF">Pan54_33560</name>
</gene>
<keyword evidence="1" id="KW-0808">Transferase</keyword>
<comment type="caution">
    <text evidence="1">The sequence shown here is derived from an EMBL/GenBank/DDBJ whole genome shotgun (WGS) entry which is preliminary data.</text>
</comment>
<name>A0A5C5XJU1_9PLAN</name>
<dbReference type="InterPro" id="IPR005358">
    <property type="entry name" value="Puta_zinc/iron-chelating_dom"/>
</dbReference>
<evidence type="ECO:0000313" key="1">
    <source>
        <dbReference type="EMBL" id="TWT62613.1"/>
    </source>
</evidence>
<organism evidence="1 2">
    <name type="scientific">Rubinisphaera italica</name>
    <dbReference type="NCBI Taxonomy" id="2527969"/>
    <lineage>
        <taxon>Bacteria</taxon>
        <taxon>Pseudomonadati</taxon>
        <taxon>Planctomycetota</taxon>
        <taxon>Planctomycetia</taxon>
        <taxon>Planctomycetales</taxon>
        <taxon>Planctomycetaceae</taxon>
        <taxon>Rubinisphaera</taxon>
    </lineage>
</organism>
<dbReference type="AlphaFoldDB" id="A0A5C5XJU1"/>